<gene>
    <name evidence="2" type="ORF">PoB_000135600</name>
</gene>
<feature type="region of interest" description="Disordered" evidence="1">
    <location>
        <begin position="186"/>
        <end position="206"/>
    </location>
</feature>
<evidence type="ECO:0000256" key="1">
    <source>
        <dbReference type="SAM" id="MobiDB-lite"/>
    </source>
</evidence>
<dbReference type="Proteomes" id="UP000735302">
    <property type="component" value="Unassembled WGS sequence"/>
</dbReference>
<dbReference type="AlphaFoldDB" id="A0AAV3XVM8"/>
<reference evidence="2 3" key="1">
    <citation type="journal article" date="2021" name="Elife">
        <title>Chloroplast acquisition without the gene transfer in kleptoplastic sea slugs, Plakobranchus ocellatus.</title>
        <authorList>
            <person name="Maeda T."/>
            <person name="Takahashi S."/>
            <person name="Yoshida T."/>
            <person name="Shimamura S."/>
            <person name="Takaki Y."/>
            <person name="Nagai Y."/>
            <person name="Toyoda A."/>
            <person name="Suzuki Y."/>
            <person name="Arimoto A."/>
            <person name="Ishii H."/>
            <person name="Satoh N."/>
            <person name="Nishiyama T."/>
            <person name="Hasebe M."/>
            <person name="Maruyama T."/>
            <person name="Minagawa J."/>
            <person name="Obokata J."/>
            <person name="Shigenobu S."/>
        </authorList>
    </citation>
    <scope>NUCLEOTIDE SEQUENCE [LARGE SCALE GENOMIC DNA]</scope>
</reference>
<accession>A0AAV3XVM8</accession>
<sequence length="206" mass="24580">MELRNRKIIHPPRDYFTANGADQYNLYTPLKRPVRLRRELRGLGLLNNIGEIQEGLRRPEAIPQNSMKDLLQGQREFCQAFLKRPEGIRQCKKKPLRNTDRCRYHNLMTCTPAVREKLEETERIRNTARLQVQEGQRREREAELNARRLRRPHTPDRFNDWERQQIQRYEIRVVPMNDPDIASLIHTNVKPGTNERKKSSRNPQIV</sequence>
<evidence type="ECO:0000313" key="2">
    <source>
        <dbReference type="EMBL" id="GFN74850.1"/>
    </source>
</evidence>
<evidence type="ECO:0000313" key="3">
    <source>
        <dbReference type="Proteomes" id="UP000735302"/>
    </source>
</evidence>
<organism evidence="2 3">
    <name type="scientific">Plakobranchus ocellatus</name>
    <dbReference type="NCBI Taxonomy" id="259542"/>
    <lineage>
        <taxon>Eukaryota</taxon>
        <taxon>Metazoa</taxon>
        <taxon>Spiralia</taxon>
        <taxon>Lophotrochozoa</taxon>
        <taxon>Mollusca</taxon>
        <taxon>Gastropoda</taxon>
        <taxon>Heterobranchia</taxon>
        <taxon>Euthyneura</taxon>
        <taxon>Panpulmonata</taxon>
        <taxon>Sacoglossa</taxon>
        <taxon>Placobranchoidea</taxon>
        <taxon>Plakobranchidae</taxon>
        <taxon>Plakobranchus</taxon>
    </lineage>
</organism>
<feature type="region of interest" description="Disordered" evidence="1">
    <location>
        <begin position="133"/>
        <end position="156"/>
    </location>
</feature>
<keyword evidence="3" id="KW-1185">Reference proteome</keyword>
<feature type="compositionally biased region" description="Basic and acidic residues" evidence="1">
    <location>
        <begin position="135"/>
        <end position="146"/>
    </location>
</feature>
<protein>
    <submittedName>
        <fullName evidence="2">Uncharacterized protein</fullName>
    </submittedName>
</protein>
<proteinExistence type="predicted"/>
<comment type="caution">
    <text evidence="2">The sequence shown here is derived from an EMBL/GenBank/DDBJ whole genome shotgun (WGS) entry which is preliminary data.</text>
</comment>
<name>A0AAV3XVM8_9GAST</name>
<dbReference type="EMBL" id="BLXT01000170">
    <property type="protein sequence ID" value="GFN74850.1"/>
    <property type="molecule type" value="Genomic_DNA"/>
</dbReference>